<evidence type="ECO:0000256" key="1">
    <source>
        <dbReference type="SAM" id="MobiDB-lite"/>
    </source>
</evidence>
<gene>
    <name evidence="2" type="ORF">AA0113_g11764</name>
</gene>
<name>A0A4Q4Q2T4_9PLEO</name>
<proteinExistence type="predicted"/>
<dbReference type="EMBL" id="PEJP01000076">
    <property type="protein sequence ID" value="RYO32280.1"/>
    <property type="molecule type" value="Genomic_DNA"/>
</dbReference>
<dbReference type="OrthoDB" id="3692928at2759"/>
<protein>
    <submittedName>
        <fullName evidence="2">Uncharacterized protein</fullName>
    </submittedName>
</protein>
<feature type="region of interest" description="Disordered" evidence="1">
    <location>
        <begin position="1"/>
        <end position="117"/>
    </location>
</feature>
<evidence type="ECO:0000313" key="2">
    <source>
        <dbReference type="EMBL" id="RYO32280.1"/>
    </source>
</evidence>
<keyword evidence="3" id="KW-1185">Reference proteome</keyword>
<sequence>MSPHSTQDPCIPYGRGGAGNMRRRSSIAAAWSTILSHPSPTDSNKLNLVSSPEEHYAASKSEPRRRRHSSSTSEEEGSEGSMRMKSSVDEGARRRRSSVWSGRSRASTAGESGSRWRRLLQFRRAGGRIENEAKNEDVE</sequence>
<dbReference type="AlphaFoldDB" id="A0A4Q4Q2T4"/>
<evidence type="ECO:0000313" key="3">
    <source>
        <dbReference type="Proteomes" id="UP000293823"/>
    </source>
</evidence>
<feature type="compositionally biased region" description="Low complexity" evidence="1">
    <location>
        <begin position="98"/>
        <end position="107"/>
    </location>
</feature>
<accession>A0A4Q4Q2T4</accession>
<comment type="caution">
    <text evidence="2">The sequence shown here is derived from an EMBL/GenBank/DDBJ whole genome shotgun (WGS) entry which is preliminary data.</text>
</comment>
<dbReference type="Proteomes" id="UP000293823">
    <property type="component" value="Unassembled WGS sequence"/>
</dbReference>
<organism evidence="2 3">
    <name type="scientific">Alternaria arborescens</name>
    <dbReference type="NCBI Taxonomy" id="156630"/>
    <lineage>
        <taxon>Eukaryota</taxon>
        <taxon>Fungi</taxon>
        <taxon>Dikarya</taxon>
        <taxon>Ascomycota</taxon>
        <taxon>Pezizomycotina</taxon>
        <taxon>Dothideomycetes</taxon>
        <taxon>Pleosporomycetidae</taxon>
        <taxon>Pleosporales</taxon>
        <taxon>Pleosporineae</taxon>
        <taxon>Pleosporaceae</taxon>
        <taxon>Alternaria</taxon>
        <taxon>Alternaria sect. Alternaria</taxon>
    </lineage>
</organism>
<reference evidence="3" key="1">
    <citation type="journal article" date="2019" name="bioRxiv">
        <title>Genomics, evolutionary history and diagnostics of the Alternaria alternata species group including apple and Asian pear pathotypes.</title>
        <authorList>
            <person name="Armitage A.D."/>
            <person name="Cockerton H.M."/>
            <person name="Sreenivasaprasad S."/>
            <person name="Woodhall J.W."/>
            <person name="Lane C.R."/>
            <person name="Harrison R.J."/>
            <person name="Clarkson J.P."/>
        </authorList>
    </citation>
    <scope>NUCLEOTIDE SEQUENCE [LARGE SCALE GENOMIC DNA]</scope>
    <source>
        <strain evidence="3">RGR 97.0016</strain>
    </source>
</reference>
<feature type="compositionally biased region" description="Polar residues" evidence="1">
    <location>
        <begin position="33"/>
        <end position="50"/>
    </location>
</feature>